<dbReference type="AlphaFoldDB" id="A0AAV9BUP6"/>
<accession>A0AAV9BUP6</accession>
<proteinExistence type="predicted"/>
<evidence type="ECO:0000313" key="2">
    <source>
        <dbReference type="EMBL" id="KAK1280573.1"/>
    </source>
</evidence>
<protein>
    <submittedName>
        <fullName evidence="2">Uncharacterized protein</fullName>
    </submittedName>
</protein>
<feature type="region of interest" description="Disordered" evidence="1">
    <location>
        <begin position="66"/>
        <end position="122"/>
    </location>
</feature>
<reference evidence="2" key="1">
    <citation type="journal article" date="2023" name="Nat. Commun.">
        <title>Diploid and tetraploid genomes of Acorus and the evolution of monocots.</title>
        <authorList>
            <person name="Ma L."/>
            <person name="Liu K.W."/>
            <person name="Li Z."/>
            <person name="Hsiao Y.Y."/>
            <person name="Qi Y."/>
            <person name="Fu T."/>
            <person name="Tang G.D."/>
            <person name="Zhang D."/>
            <person name="Sun W.H."/>
            <person name="Liu D.K."/>
            <person name="Li Y."/>
            <person name="Chen G.Z."/>
            <person name="Liu X.D."/>
            <person name="Liao X.Y."/>
            <person name="Jiang Y.T."/>
            <person name="Yu X."/>
            <person name="Hao Y."/>
            <person name="Huang J."/>
            <person name="Zhao X.W."/>
            <person name="Ke S."/>
            <person name="Chen Y.Y."/>
            <person name="Wu W.L."/>
            <person name="Hsu J.L."/>
            <person name="Lin Y.F."/>
            <person name="Huang M.D."/>
            <person name="Li C.Y."/>
            <person name="Huang L."/>
            <person name="Wang Z.W."/>
            <person name="Zhao X."/>
            <person name="Zhong W.Y."/>
            <person name="Peng D.H."/>
            <person name="Ahmad S."/>
            <person name="Lan S."/>
            <person name="Zhang J.S."/>
            <person name="Tsai W.C."/>
            <person name="Van de Peer Y."/>
            <person name="Liu Z.J."/>
        </authorList>
    </citation>
    <scope>NUCLEOTIDE SEQUENCE</scope>
    <source>
        <strain evidence="2">SCP</strain>
    </source>
</reference>
<name>A0AAV9BUP6_ACOGR</name>
<feature type="compositionally biased region" description="Acidic residues" evidence="1">
    <location>
        <begin position="78"/>
        <end position="102"/>
    </location>
</feature>
<dbReference type="Proteomes" id="UP001179952">
    <property type="component" value="Unassembled WGS sequence"/>
</dbReference>
<reference evidence="2" key="2">
    <citation type="submission" date="2023-06" db="EMBL/GenBank/DDBJ databases">
        <authorList>
            <person name="Ma L."/>
            <person name="Liu K.-W."/>
            <person name="Li Z."/>
            <person name="Hsiao Y.-Y."/>
            <person name="Qi Y."/>
            <person name="Fu T."/>
            <person name="Tang G."/>
            <person name="Zhang D."/>
            <person name="Sun W.-H."/>
            <person name="Liu D.-K."/>
            <person name="Li Y."/>
            <person name="Chen G.-Z."/>
            <person name="Liu X.-D."/>
            <person name="Liao X.-Y."/>
            <person name="Jiang Y.-T."/>
            <person name="Yu X."/>
            <person name="Hao Y."/>
            <person name="Huang J."/>
            <person name="Zhao X.-W."/>
            <person name="Ke S."/>
            <person name="Chen Y.-Y."/>
            <person name="Wu W.-L."/>
            <person name="Hsu J.-L."/>
            <person name="Lin Y.-F."/>
            <person name="Huang M.-D."/>
            <person name="Li C.-Y."/>
            <person name="Huang L."/>
            <person name="Wang Z.-W."/>
            <person name="Zhao X."/>
            <person name="Zhong W.-Y."/>
            <person name="Peng D.-H."/>
            <person name="Ahmad S."/>
            <person name="Lan S."/>
            <person name="Zhang J.-S."/>
            <person name="Tsai W.-C."/>
            <person name="Van De Peer Y."/>
            <person name="Liu Z.-J."/>
        </authorList>
    </citation>
    <scope>NUCLEOTIDE SEQUENCE</scope>
    <source>
        <strain evidence="2">SCP</strain>
        <tissue evidence="2">Leaves</tissue>
    </source>
</reference>
<organism evidence="2 3">
    <name type="scientific">Acorus gramineus</name>
    <name type="common">Dwarf sweet flag</name>
    <dbReference type="NCBI Taxonomy" id="55184"/>
    <lineage>
        <taxon>Eukaryota</taxon>
        <taxon>Viridiplantae</taxon>
        <taxon>Streptophyta</taxon>
        <taxon>Embryophyta</taxon>
        <taxon>Tracheophyta</taxon>
        <taxon>Spermatophyta</taxon>
        <taxon>Magnoliopsida</taxon>
        <taxon>Liliopsida</taxon>
        <taxon>Acoraceae</taxon>
        <taxon>Acorus</taxon>
    </lineage>
</organism>
<evidence type="ECO:0000256" key="1">
    <source>
        <dbReference type="SAM" id="MobiDB-lite"/>
    </source>
</evidence>
<sequence length="122" mass="14003">MRDDCTSFRSEEYEYVVTANDVGATISVERILMDDRGNREDKRSYNTYSNLCSLDSLKDTNKRLAKEPINPTVPNVEQEGEVEDEESGESEREEVEEEDDDTNIPIGEFGVPSDNNFERVKR</sequence>
<evidence type="ECO:0000313" key="3">
    <source>
        <dbReference type="Proteomes" id="UP001179952"/>
    </source>
</evidence>
<dbReference type="EMBL" id="JAUJYN010000001">
    <property type="protein sequence ID" value="KAK1280573.1"/>
    <property type="molecule type" value="Genomic_DNA"/>
</dbReference>
<comment type="caution">
    <text evidence="2">The sequence shown here is derived from an EMBL/GenBank/DDBJ whole genome shotgun (WGS) entry which is preliminary data.</text>
</comment>
<keyword evidence="3" id="KW-1185">Reference proteome</keyword>
<gene>
    <name evidence="2" type="ORF">QJS04_geneDACA017926</name>
</gene>